<name>A0A2U8W597_9HYPH</name>
<evidence type="ECO:0000313" key="2">
    <source>
        <dbReference type="Proteomes" id="UP000245926"/>
    </source>
</evidence>
<keyword evidence="2" id="KW-1185">Reference proteome</keyword>
<dbReference type="EMBL" id="CP029550">
    <property type="protein sequence ID" value="AWN41283.1"/>
    <property type="molecule type" value="Genomic_DNA"/>
</dbReference>
<reference evidence="2" key="1">
    <citation type="submission" date="2018-05" db="EMBL/GenBank/DDBJ databases">
        <title>Complete Genome Sequence of Methylobacterium sp. 17SD2-17.</title>
        <authorList>
            <person name="Srinivasan S."/>
        </authorList>
    </citation>
    <scope>NUCLEOTIDE SEQUENCE [LARGE SCALE GENOMIC DNA]</scope>
    <source>
        <strain evidence="2">17SD2-17</strain>
    </source>
</reference>
<accession>A0A2U8W597</accession>
<sequence>MLPAQVEVRKLHLSRRPRWPPQSPPKRSRKLHLVRGRYHAASNLAAFSQRCHLLHDQPEHQRQRWLTLFRHKVDCT</sequence>
<proteinExistence type="predicted"/>
<organism evidence="1 2">
    <name type="scientific">Methylobacterium durans</name>
    <dbReference type="NCBI Taxonomy" id="2202825"/>
    <lineage>
        <taxon>Bacteria</taxon>
        <taxon>Pseudomonadati</taxon>
        <taxon>Pseudomonadota</taxon>
        <taxon>Alphaproteobacteria</taxon>
        <taxon>Hyphomicrobiales</taxon>
        <taxon>Methylobacteriaceae</taxon>
        <taxon>Methylobacterium</taxon>
    </lineage>
</organism>
<dbReference type="Proteomes" id="UP000245926">
    <property type="component" value="Chromosome"/>
</dbReference>
<gene>
    <name evidence="1" type="ORF">DK389_13115</name>
</gene>
<evidence type="ECO:0000313" key="1">
    <source>
        <dbReference type="EMBL" id="AWN41283.1"/>
    </source>
</evidence>
<dbReference type="AlphaFoldDB" id="A0A2U8W597"/>
<protein>
    <submittedName>
        <fullName evidence="1">Uncharacterized protein</fullName>
    </submittedName>
</protein>
<dbReference type="KEGG" id="mets:DK389_13115"/>
<dbReference type="OrthoDB" id="7066992at2"/>